<keyword evidence="2" id="KW-1185">Reference proteome</keyword>
<dbReference type="Proteomes" id="UP000003195">
    <property type="component" value="Unassembled WGS sequence"/>
</dbReference>
<dbReference type="eggNOG" id="COG2856">
    <property type="taxonomic scope" value="Bacteria"/>
</dbReference>
<dbReference type="EMBL" id="AECS01000037">
    <property type="protein sequence ID" value="EFQ03955.1"/>
    <property type="molecule type" value="Genomic_DNA"/>
</dbReference>
<comment type="caution">
    <text evidence="1">The sequence shown here is derived from an EMBL/GenBank/DDBJ whole genome shotgun (WGS) entry which is preliminary data.</text>
</comment>
<gene>
    <name evidence="1" type="ORF">HMPREF9429_01138</name>
</gene>
<protein>
    <submittedName>
        <fullName evidence="1">Uncharacterized protein</fullName>
    </submittedName>
</protein>
<dbReference type="STRING" id="706434.HMPREF9429_01138"/>
<sequence>MISKQREVYRVTNSECDKVNYELTESEVLNLYYSEPRLAVLMDLDVIRLIDRHLVVNLKEFITPKTNHLTAHARRHISNCCVGIHYINEFESQPLSVTISSTLDILIQSASFLEKAFPVVGAQTEVEQNKESTLINKEIDRLNKIIMNLPGSFSGSLKSHMERKGYTEELLSQESWVSLSTIKQYRQKEEKEKTLKTVTALCIGLHLHPWLTEDLLRKAGIVPKATRQDGAYRYLYTVLYKGTIEECNVYLRSQKLQEFKLREKMA</sequence>
<reference evidence="1 2" key="1">
    <citation type="submission" date="2010-08" db="EMBL/GenBank/DDBJ databases">
        <authorList>
            <person name="Weinstock G."/>
            <person name="Sodergren E."/>
            <person name="Clifton S."/>
            <person name="Fulton L."/>
            <person name="Fulton B."/>
            <person name="Courtney L."/>
            <person name="Fronick C."/>
            <person name="Harrison M."/>
            <person name="Strong C."/>
            <person name="Farmer C."/>
            <person name="Delahaunty K."/>
            <person name="Markovic C."/>
            <person name="Hall O."/>
            <person name="Minx P."/>
            <person name="Tomlinson C."/>
            <person name="Mitreva M."/>
            <person name="Hou S."/>
            <person name="Chen J."/>
            <person name="Wollam A."/>
            <person name="Pepin K.H."/>
            <person name="Johnson M."/>
            <person name="Bhonagiri V."/>
            <person name="Zhang X."/>
            <person name="Suruliraj S."/>
            <person name="Warren W."/>
            <person name="Chinwalla A."/>
            <person name="Mardis E.R."/>
            <person name="Wilson R.K."/>
        </authorList>
    </citation>
    <scope>NUCLEOTIDE SEQUENCE [LARGE SCALE GENOMIC DNA]</scope>
    <source>
        <strain evidence="1 2">F0359</strain>
    </source>
</reference>
<proteinExistence type="predicted"/>
<name>E2ZD34_9FIRM</name>
<dbReference type="RefSeq" id="WP_006942259.1">
    <property type="nucleotide sequence ID" value="NZ_GL538208.1"/>
</dbReference>
<dbReference type="HOGENOM" id="CLU_1045120_0_0_9"/>
<evidence type="ECO:0000313" key="1">
    <source>
        <dbReference type="EMBL" id="EFQ03955.1"/>
    </source>
</evidence>
<accession>E2ZD34</accession>
<organism evidence="1 2">
    <name type="scientific">Megasphaera micronuciformis F0359</name>
    <dbReference type="NCBI Taxonomy" id="706434"/>
    <lineage>
        <taxon>Bacteria</taxon>
        <taxon>Bacillati</taxon>
        <taxon>Bacillota</taxon>
        <taxon>Negativicutes</taxon>
        <taxon>Veillonellales</taxon>
        <taxon>Veillonellaceae</taxon>
        <taxon>Megasphaera</taxon>
    </lineage>
</organism>
<evidence type="ECO:0000313" key="2">
    <source>
        <dbReference type="Proteomes" id="UP000003195"/>
    </source>
</evidence>
<dbReference type="OrthoDB" id="581382at2"/>
<dbReference type="AlphaFoldDB" id="E2ZD34"/>